<dbReference type="GeneID" id="113202404"/>
<sequence length="999" mass="112743">EKKKKEEEATQLEAQKKQKAEEKAKEEKIKKEQETAEKKKKEEAAKLEAQKKQEADEKAKIEEENLKKEKEAAEKKKKEEEAAQLEAQKKQKAEDEAKAEEERLKKEREATEKRKKEEEAAKVEAQKKQEADEKTKIEEESLKKEKEAAEKKKKEEEATKLEAKKKQETEEKAKADGEKQRKELEAAEKTKREEEAAKLEAQKKERAEEKAKESKLKKGKDAADKKQDEATQLDARKKKKSEDEAKAEEEKLKIQKEATDKKTPQKEDAGKLEAQKKAVEESSSLESHRKRATDIQANIDGLDTQSALKRSLGETSVAACDYGNRAQRDVRAAMEEDIARRVDFTSNMLQRSRKNLEEDSERRSSARYEEDAARRRKQRQEDAEKFRRDMDQLEERQKRIQEDKKRVDELSSRLMKEEADRRSQHAWGISDDSTVGKLRASISTSLSTPRYTMTRTRTTDTISSLRSSTDEFDVGRGRSRSSSSYLYRPPRDDMPYGKGRSKTPDYYSFTPIRRPDIGSSYLGLSRSTWSSTSALDRRGRSTERALEDLRLGTAHLYEEGRRLARSVTPSPLRGGLSDRWRTSTSYLYEESRTLARSVTPSPMRGGRSSSATTGRYSRLSYEDLHTADSYGYERRSRAMERRLRPTFCARLSDRAVSKGTRVRLACSVLGAPDLRVTWCKDGFPLFSQPNVVTKEVDGLCTLEIPTVEVSDSGVYSCSVRDKNGEATTSCTLTVFGDSSPAPRPPMFIRQISEWYRPSVDELTLETRVSAHPMPRVTWLLNGSPLRVSDRYEQQQLSDGTCRLIIRGPDPASDSGRYTCRAANLVSTDHVAHTINYTGKDKYESQTRSPVPGSSTYIRDNRLPRFASSLVDSQVPVGGTLALQVQVTGYPRPRLEWLLGSDPLPRSSPRYRLLEDGSVHTLMVSGATAKDAGQYTVRAVNPHGSADTSAKVDVVTHGSGGAHGDPAIFLSRPDTLITVAHGEDITVSFRLAGDPKPKGE</sequence>
<name>A0A9C6XWA6_FRAOC</name>
<dbReference type="InterPro" id="IPR007110">
    <property type="entry name" value="Ig-like_dom"/>
</dbReference>
<feature type="domain" description="Ig-like" evidence="7">
    <location>
        <begin position="745"/>
        <end position="837"/>
    </location>
</feature>
<evidence type="ECO:0000256" key="1">
    <source>
        <dbReference type="ARBA" id="ARBA00022433"/>
    </source>
</evidence>
<feature type="region of interest" description="Disordered" evidence="6">
    <location>
        <begin position="449"/>
        <end position="502"/>
    </location>
</feature>
<dbReference type="InterPro" id="IPR036179">
    <property type="entry name" value="Ig-like_dom_sf"/>
</dbReference>
<evidence type="ECO:0000256" key="3">
    <source>
        <dbReference type="ARBA" id="ARBA00023157"/>
    </source>
</evidence>
<feature type="compositionally biased region" description="Basic and acidic residues" evidence="6">
    <location>
        <begin position="1"/>
        <end position="229"/>
    </location>
</feature>
<feature type="domain" description="Ig-like" evidence="7">
    <location>
        <begin position="645"/>
        <end position="733"/>
    </location>
</feature>
<dbReference type="GO" id="GO:0032982">
    <property type="term" value="C:myosin filament"/>
    <property type="evidence" value="ECO:0007669"/>
    <property type="project" value="UniProtKB-KW"/>
</dbReference>
<feature type="region of interest" description="Disordered" evidence="6">
    <location>
        <begin position="352"/>
        <end position="425"/>
    </location>
</feature>
<keyword evidence="2" id="KW-0130">Cell adhesion</keyword>
<keyword evidence="8" id="KW-1185">Reference proteome</keyword>
<accession>A0A9C6XWA6</accession>
<dbReference type="PROSITE" id="PS50835">
    <property type="entry name" value="IG_LIKE"/>
    <property type="match status" value="3"/>
</dbReference>
<proteinExistence type="predicted"/>
<dbReference type="CDD" id="cd00096">
    <property type="entry name" value="Ig"/>
    <property type="match status" value="1"/>
</dbReference>
<feature type="region of interest" description="Disordered" evidence="6">
    <location>
        <begin position="1"/>
        <end position="300"/>
    </location>
</feature>
<feature type="domain" description="Ig-like" evidence="7">
    <location>
        <begin position="863"/>
        <end position="952"/>
    </location>
</feature>
<dbReference type="PANTHER" id="PTHR47633">
    <property type="entry name" value="IMMUNOGLOBULIN"/>
    <property type="match status" value="1"/>
</dbReference>
<dbReference type="AlphaFoldDB" id="A0A9C6XWA6"/>
<dbReference type="OrthoDB" id="10260894at2759"/>
<dbReference type="PANTHER" id="PTHR47633:SF15">
    <property type="entry name" value="IG-LIKE DOMAIN-CONTAINING PROTEIN"/>
    <property type="match status" value="1"/>
</dbReference>
<dbReference type="InterPro" id="IPR013783">
    <property type="entry name" value="Ig-like_fold"/>
</dbReference>
<evidence type="ECO:0000313" key="8">
    <source>
        <dbReference type="Proteomes" id="UP000504606"/>
    </source>
</evidence>
<feature type="compositionally biased region" description="Low complexity" evidence="6">
    <location>
        <begin position="449"/>
        <end position="467"/>
    </location>
</feature>
<dbReference type="FunFam" id="2.60.40.10:FF:000557">
    <property type="entry name" value="Myosin binding protein Ha"/>
    <property type="match status" value="1"/>
</dbReference>
<reference evidence="9" key="1">
    <citation type="submission" date="2025-08" db="UniProtKB">
        <authorList>
            <consortium name="RefSeq"/>
        </authorList>
    </citation>
    <scope>IDENTIFICATION</scope>
    <source>
        <tissue evidence="9">Whole organism</tissue>
    </source>
</reference>
<dbReference type="InterPro" id="IPR013098">
    <property type="entry name" value="Ig_I-set"/>
</dbReference>
<evidence type="ECO:0000313" key="9">
    <source>
        <dbReference type="RefSeq" id="XP_052133001.1"/>
    </source>
</evidence>
<dbReference type="InterPro" id="IPR003599">
    <property type="entry name" value="Ig_sub"/>
</dbReference>
<evidence type="ECO:0000259" key="7">
    <source>
        <dbReference type="PROSITE" id="PS50835"/>
    </source>
</evidence>
<dbReference type="FunFam" id="2.60.40.10:FF:000032">
    <property type="entry name" value="palladin isoform X1"/>
    <property type="match status" value="1"/>
</dbReference>
<dbReference type="RefSeq" id="XP_052133001.1">
    <property type="nucleotide sequence ID" value="XM_052277041.1"/>
</dbReference>
<gene>
    <name evidence="9" type="primary">LOC113202404</name>
</gene>
<dbReference type="SMART" id="SM00409">
    <property type="entry name" value="IG"/>
    <property type="match status" value="2"/>
</dbReference>
<protein>
    <submittedName>
        <fullName evidence="9">Muscle M-line assembly protein unc-89</fullName>
    </submittedName>
</protein>
<feature type="non-terminal residue" evidence="9">
    <location>
        <position position="1"/>
    </location>
</feature>
<organism evidence="8 9">
    <name type="scientific">Frankliniella occidentalis</name>
    <name type="common">Western flower thrips</name>
    <name type="synonym">Euthrips occidentalis</name>
    <dbReference type="NCBI Taxonomy" id="133901"/>
    <lineage>
        <taxon>Eukaryota</taxon>
        <taxon>Metazoa</taxon>
        <taxon>Ecdysozoa</taxon>
        <taxon>Arthropoda</taxon>
        <taxon>Hexapoda</taxon>
        <taxon>Insecta</taxon>
        <taxon>Pterygota</taxon>
        <taxon>Neoptera</taxon>
        <taxon>Paraneoptera</taxon>
        <taxon>Thysanoptera</taxon>
        <taxon>Terebrantia</taxon>
        <taxon>Thripoidea</taxon>
        <taxon>Thripidae</taxon>
        <taxon>Frankliniella</taxon>
    </lineage>
</organism>
<dbReference type="KEGG" id="foc:113202404"/>
<dbReference type="Gene3D" id="2.60.40.10">
    <property type="entry name" value="Immunoglobulins"/>
    <property type="match status" value="3"/>
</dbReference>
<keyword evidence="3" id="KW-1015">Disulfide bond</keyword>
<dbReference type="Proteomes" id="UP000504606">
    <property type="component" value="Unplaced"/>
</dbReference>
<keyword evidence="5" id="KW-0393">Immunoglobulin domain</keyword>
<dbReference type="InterPro" id="IPR003598">
    <property type="entry name" value="Ig_sub2"/>
</dbReference>
<evidence type="ECO:0000256" key="6">
    <source>
        <dbReference type="SAM" id="MobiDB-lite"/>
    </source>
</evidence>
<dbReference type="SMART" id="SM00408">
    <property type="entry name" value="IGc2"/>
    <property type="match status" value="3"/>
</dbReference>
<evidence type="ECO:0000256" key="5">
    <source>
        <dbReference type="ARBA" id="ARBA00023319"/>
    </source>
</evidence>
<evidence type="ECO:0000256" key="4">
    <source>
        <dbReference type="ARBA" id="ARBA00023179"/>
    </source>
</evidence>
<keyword evidence="4" id="KW-0514">Muscle protein</keyword>
<feature type="compositionally biased region" description="Basic and acidic residues" evidence="6">
    <location>
        <begin position="354"/>
        <end position="423"/>
    </location>
</feature>
<evidence type="ECO:0000256" key="2">
    <source>
        <dbReference type="ARBA" id="ARBA00022889"/>
    </source>
</evidence>
<keyword evidence="1" id="KW-0787">Thick filament</keyword>
<dbReference type="Pfam" id="PF07679">
    <property type="entry name" value="I-set"/>
    <property type="match status" value="3"/>
</dbReference>
<feature type="compositionally biased region" description="Basic and acidic residues" evidence="6">
    <location>
        <begin position="240"/>
        <end position="280"/>
    </location>
</feature>
<dbReference type="GO" id="GO:0007155">
    <property type="term" value="P:cell adhesion"/>
    <property type="evidence" value="ECO:0007669"/>
    <property type="project" value="UniProtKB-KW"/>
</dbReference>
<dbReference type="SUPFAM" id="SSF48726">
    <property type="entry name" value="Immunoglobulin"/>
    <property type="match status" value="3"/>
</dbReference>